<comment type="caution">
    <text evidence="1">The sequence shown here is derived from an EMBL/GenBank/DDBJ whole genome shotgun (WGS) entry which is preliminary data.</text>
</comment>
<dbReference type="Proteomes" id="UP000297989">
    <property type="component" value="Unassembled WGS sequence"/>
</dbReference>
<feature type="non-terminal residue" evidence="1">
    <location>
        <position position="70"/>
    </location>
</feature>
<organism evidence="1 2">
    <name type="scientific">Salmonella enterica subsp. enterica serovar Poona</name>
    <dbReference type="NCBI Taxonomy" id="436295"/>
    <lineage>
        <taxon>Bacteria</taxon>
        <taxon>Pseudomonadati</taxon>
        <taxon>Pseudomonadota</taxon>
        <taxon>Gammaproteobacteria</taxon>
        <taxon>Enterobacterales</taxon>
        <taxon>Enterobacteriaceae</taxon>
        <taxon>Salmonella</taxon>
    </lineage>
</organism>
<dbReference type="EC" id="2.7.7.4" evidence="1"/>
<sequence length="70" mass="7863">MDQKRLTHLRQLEAESIHIIREVAAEFANPVMLCSSGNASSVMLRRARMACYPGTFRFPLVRGESGWLVG</sequence>
<dbReference type="AlphaFoldDB" id="A0A659S2K7"/>
<name>A0A659S2K7_SALET</name>
<proteinExistence type="predicted"/>
<dbReference type="SUPFAM" id="SSF52402">
    <property type="entry name" value="Adenine nucleotide alpha hydrolases-like"/>
    <property type="match status" value="1"/>
</dbReference>
<evidence type="ECO:0000313" key="1">
    <source>
        <dbReference type="EMBL" id="TGD32878.1"/>
    </source>
</evidence>
<dbReference type="EMBL" id="PYKK01001214">
    <property type="protein sequence ID" value="TGD32878.1"/>
    <property type="molecule type" value="Genomic_DNA"/>
</dbReference>
<gene>
    <name evidence="1" type="ORF">C9F10_17450</name>
</gene>
<keyword evidence="1" id="KW-0808">Transferase</keyword>
<keyword evidence="1" id="KW-0548">Nucleotidyltransferase</keyword>
<accession>A0A659S2K7</accession>
<reference evidence="1 2" key="1">
    <citation type="submission" date="2018-03" db="EMBL/GenBank/DDBJ databases">
        <title>Non-Typhoidal Salmonella genome sequencing and assembly.</title>
        <authorList>
            <person name="Matchawe C."/>
        </authorList>
    </citation>
    <scope>NUCLEOTIDE SEQUENCE [LARGE SCALE GENOMIC DNA]</scope>
    <source>
        <strain evidence="1 2">8EV</strain>
    </source>
</reference>
<dbReference type="InterPro" id="IPR014729">
    <property type="entry name" value="Rossmann-like_a/b/a_fold"/>
</dbReference>
<protein>
    <submittedName>
        <fullName evidence="1">Sulfate adenylyltransferase small subunit</fullName>
        <ecNumber evidence="1">2.7.7.4</ecNumber>
    </submittedName>
</protein>
<evidence type="ECO:0000313" key="2">
    <source>
        <dbReference type="Proteomes" id="UP000297989"/>
    </source>
</evidence>
<dbReference type="Gene3D" id="3.40.50.620">
    <property type="entry name" value="HUPs"/>
    <property type="match status" value="1"/>
</dbReference>
<dbReference type="GO" id="GO:0004781">
    <property type="term" value="F:sulfate adenylyltransferase (ATP) activity"/>
    <property type="evidence" value="ECO:0007669"/>
    <property type="project" value="UniProtKB-EC"/>
</dbReference>